<evidence type="ECO:0000256" key="2">
    <source>
        <dbReference type="SAM" id="Coils"/>
    </source>
</evidence>
<feature type="coiled-coil region" evidence="2">
    <location>
        <begin position="115"/>
        <end position="187"/>
    </location>
</feature>
<dbReference type="InterPro" id="IPR013087">
    <property type="entry name" value="Znf_C2H2_type"/>
</dbReference>
<dbReference type="Gene3D" id="3.30.160.60">
    <property type="entry name" value="Classic Zinc Finger"/>
    <property type="match status" value="1"/>
</dbReference>
<dbReference type="Proteomes" id="UP001224775">
    <property type="component" value="Unassembled WGS sequence"/>
</dbReference>
<dbReference type="GO" id="GO:0008270">
    <property type="term" value="F:zinc ion binding"/>
    <property type="evidence" value="ECO:0007669"/>
    <property type="project" value="UniProtKB-KW"/>
</dbReference>
<evidence type="ECO:0000313" key="4">
    <source>
        <dbReference type="EMBL" id="KAK1733394.1"/>
    </source>
</evidence>
<evidence type="ECO:0000313" key="5">
    <source>
        <dbReference type="Proteomes" id="UP001224775"/>
    </source>
</evidence>
<keyword evidence="2" id="KW-0175">Coiled coil</keyword>
<dbReference type="AlphaFoldDB" id="A0AAD9D570"/>
<keyword evidence="1" id="KW-0862">Zinc</keyword>
<keyword evidence="5" id="KW-1185">Reference proteome</keyword>
<feature type="domain" description="C2H2-type" evidence="3">
    <location>
        <begin position="212"/>
        <end position="240"/>
    </location>
</feature>
<name>A0AAD9D570_9STRA</name>
<dbReference type="PROSITE" id="PS50157">
    <property type="entry name" value="ZINC_FINGER_C2H2_2"/>
    <property type="match status" value="1"/>
</dbReference>
<reference evidence="4" key="1">
    <citation type="submission" date="2023-06" db="EMBL/GenBank/DDBJ databases">
        <title>Survivors Of The Sea: Transcriptome response of Skeletonema marinoi to long-term dormancy.</title>
        <authorList>
            <person name="Pinder M.I.M."/>
            <person name="Kourtchenko O."/>
            <person name="Robertson E.K."/>
            <person name="Larsson T."/>
            <person name="Maumus F."/>
            <person name="Osuna-Cruz C.M."/>
            <person name="Vancaester E."/>
            <person name="Stenow R."/>
            <person name="Vandepoele K."/>
            <person name="Ploug H."/>
            <person name="Bruchert V."/>
            <person name="Godhe A."/>
            <person name="Topel M."/>
        </authorList>
    </citation>
    <scope>NUCLEOTIDE SEQUENCE</scope>
    <source>
        <strain evidence="4">R05AC</strain>
    </source>
</reference>
<proteinExistence type="predicted"/>
<sequence>MRVYATSARGSTLSNNDDEEEGWSIEFVRGMDAAFELKEIMINEGSRVISFQTDANERINVYYTTRTLREIMQNPRVHTGKGYKKRPKIEERADRSGYSEVEYIDEEADYRNKLIEHEKEEEKIAEKKLMVLKKLKVFDDERAKIALEMKIKKDARTHEFEEAERQRQEANRQIQQAREAAKQRQRCTCHVCHQVFVNVHAKNQHFQAVHVFQCDYCYKEFSSMNALSQHKNATIIGKFMID</sequence>
<evidence type="ECO:0000259" key="3">
    <source>
        <dbReference type="PROSITE" id="PS50157"/>
    </source>
</evidence>
<gene>
    <name evidence="4" type="ORF">QTG54_015953</name>
</gene>
<accession>A0AAD9D570</accession>
<protein>
    <recommendedName>
        <fullName evidence="3">C2H2-type domain-containing protein</fullName>
    </recommendedName>
</protein>
<evidence type="ECO:0000256" key="1">
    <source>
        <dbReference type="PROSITE-ProRule" id="PRU00042"/>
    </source>
</evidence>
<organism evidence="4 5">
    <name type="scientific">Skeletonema marinoi</name>
    <dbReference type="NCBI Taxonomy" id="267567"/>
    <lineage>
        <taxon>Eukaryota</taxon>
        <taxon>Sar</taxon>
        <taxon>Stramenopiles</taxon>
        <taxon>Ochrophyta</taxon>
        <taxon>Bacillariophyta</taxon>
        <taxon>Coscinodiscophyceae</taxon>
        <taxon>Thalassiosirophycidae</taxon>
        <taxon>Thalassiosirales</taxon>
        <taxon>Skeletonemataceae</taxon>
        <taxon>Skeletonema</taxon>
        <taxon>Skeletonema marinoi-dohrnii complex</taxon>
    </lineage>
</organism>
<comment type="caution">
    <text evidence="4">The sequence shown here is derived from an EMBL/GenBank/DDBJ whole genome shotgun (WGS) entry which is preliminary data.</text>
</comment>
<keyword evidence="1" id="KW-0479">Metal-binding</keyword>
<keyword evidence="1" id="KW-0863">Zinc-finger</keyword>
<dbReference type="EMBL" id="JATAAI010000050">
    <property type="protein sequence ID" value="KAK1733394.1"/>
    <property type="molecule type" value="Genomic_DNA"/>
</dbReference>